<reference evidence="3 4" key="2">
    <citation type="submission" date="2018-11" db="EMBL/GenBank/DDBJ databases">
        <authorList>
            <consortium name="Pathogen Informatics"/>
        </authorList>
    </citation>
    <scope>NUCLEOTIDE SEQUENCE [LARGE SCALE GENOMIC DNA]</scope>
</reference>
<reference evidence="5" key="1">
    <citation type="submission" date="2017-02" db="UniProtKB">
        <authorList>
            <consortium name="WormBaseParasite"/>
        </authorList>
    </citation>
    <scope>IDENTIFICATION</scope>
</reference>
<dbReference type="EMBL" id="UYYF01004803">
    <property type="protein sequence ID" value="VDN07100.1"/>
    <property type="molecule type" value="Genomic_DNA"/>
</dbReference>
<gene>
    <name evidence="3" type="ORF">TCLT_LOCUS9468</name>
</gene>
<dbReference type="WBParaSite" id="TCLT_0000947901-mRNA-1">
    <property type="protein sequence ID" value="TCLT_0000947901-mRNA-1"/>
    <property type="gene ID" value="TCLT_0000947901"/>
</dbReference>
<proteinExistence type="predicted"/>
<accession>A0A0N5D8P2</accession>
<feature type="compositionally biased region" description="Polar residues" evidence="1">
    <location>
        <begin position="84"/>
        <end position="108"/>
    </location>
</feature>
<feature type="region of interest" description="Disordered" evidence="1">
    <location>
        <begin position="79"/>
        <end position="108"/>
    </location>
</feature>
<feature type="transmembrane region" description="Helical" evidence="2">
    <location>
        <begin position="51"/>
        <end position="71"/>
    </location>
</feature>
<organism evidence="5">
    <name type="scientific">Thelazia callipaeda</name>
    <name type="common">Oriental eyeworm</name>
    <name type="synonym">Parasitic nematode</name>
    <dbReference type="NCBI Taxonomy" id="103827"/>
    <lineage>
        <taxon>Eukaryota</taxon>
        <taxon>Metazoa</taxon>
        <taxon>Ecdysozoa</taxon>
        <taxon>Nematoda</taxon>
        <taxon>Chromadorea</taxon>
        <taxon>Rhabditida</taxon>
        <taxon>Spirurina</taxon>
        <taxon>Spiruromorpha</taxon>
        <taxon>Thelazioidea</taxon>
        <taxon>Thelaziidae</taxon>
        <taxon>Thelazia</taxon>
    </lineage>
</organism>
<evidence type="ECO:0000313" key="4">
    <source>
        <dbReference type="Proteomes" id="UP000276776"/>
    </source>
</evidence>
<keyword evidence="2" id="KW-1133">Transmembrane helix</keyword>
<evidence type="ECO:0000313" key="3">
    <source>
        <dbReference type="EMBL" id="VDN07100.1"/>
    </source>
</evidence>
<keyword evidence="4" id="KW-1185">Reference proteome</keyword>
<name>A0A0N5D8P2_THECL</name>
<evidence type="ECO:0000256" key="1">
    <source>
        <dbReference type="SAM" id="MobiDB-lite"/>
    </source>
</evidence>
<evidence type="ECO:0000256" key="2">
    <source>
        <dbReference type="SAM" id="Phobius"/>
    </source>
</evidence>
<sequence length="126" mass="14259">MSADELFTSQTRQYRLCNLELSDDGSSSVVSESEPEKRQTFFVMMECKELAVIWNLLLSKELTTLIVLIGIRRISNKLRKRSSKTPTKNNSMLCVGSNGAQQRSHNSPLPTYPVSIRQQLAIIKQV</sequence>
<dbReference type="AlphaFoldDB" id="A0A0N5D8P2"/>
<keyword evidence="2" id="KW-0472">Membrane</keyword>
<evidence type="ECO:0000313" key="5">
    <source>
        <dbReference type="WBParaSite" id="TCLT_0000947901-mRNA-1"/>
    </source>
</evidence>
<protein>
    <submittedName>
        <fullName evidence="3 5">Uncharacterized protein</fullName>
    </submittedName>
</protein>
<dbReference type="Proteomes" id="UP000276776">
    <property type="component" value="Unassembled WGS sequence"/>
</dbReference>
<dbReference type="OrthoDB" id="10612777at2759"/>
<dbReference type="OMA" id="KELAVIW"/>
<keyword evidence="2" id="KW-0812">Transmembrane</keyword>